<comment type="caution">
    <text evidence="1">The sequence shown here is derived from an EMBL/GenBank/DDBJ whole genome shotgun (WGS) entry which is preliminary data.</text>
</comment>
<dbReference type="AlphaFoldDB" id="X1KZ22"/>
<protein>
    <submittedName>
        <fullName evidence="1">Uncharacterized protein</fullName>
    </submittedName>
</protein>
<feature type="non-terminal residue" evidence="1">
    <location>
        <position position="34"/>
    </location>
</feature>
<sequence>MYRTTTSELIPGPPLVITRTDVKTWDTLIVVVTE</sequence>
<organism evidence="1">
    <name type="scientific">marine sediment metagenome</name>
    <dbReference type="NCBI Taxonomy" id="412755"/>
    <lineage>
        <taxon>unclassified sequences</taxon>
        <taxon>metagenomes</taxon>
        <taxon>ecological metagenomes</taxon>
    </lineage>
</organism>
<dbReference type="EMBL" id="BARU01043991">
    <property type="protein sequence ID" value="GAH87193.1"/>
    <property type="molecule type" value="Genomic_DNA"/>
</dbReference>
<proteinExistence type="predicted"/>
<name>X1KZ22_9ZZZZ</name>
<accession>X1KZ22</accession>
<gene>
    <name evidence="1" type="ORF">S03H2_67250</name>
</gene>
<evidence type="ECO:0000313" key="1">
    <source>
        <dbReference type="EMBL" id="GAH87193.1"/>
    </source>
</evidence>
<reference evidence="1" key="1">
    <citation type="journal article" date="2014" name="Front. Microbiol.">
        <title>High frequency of phylogenetically diverse reductive dehalogenase-homologous genes in deep subseafloor sedimentary metagenomes.</title>
        <authorList>
            <person name="Kawai M."/>
            <person name="Futagami T."/>
            <person name="Toyoda A."/>
            <person name="Takaki Y."/>
            <person name="Nishi S."/>
            <person name="Hori S."/>
            <person name="Arai W."/>
            <person name="Tsubouchi T."/>
            <person name="Morono Y."/>
            <person name="Uchiyama I."/>
            <person name="Ito T."/>
            <person name="Fujiyama A."/>
            <person name="Inagaki F."/>
            <person name="Takami H."/>
        </authorList>
    </citation>
    <scope>NUCLEOTIDE SEQUENCE</scope>
    <source>
        <strain evidence="1">Expedition CK06-06</strain>
    </source>
</reference>